<dbReference type="Pfam" id="PF26082">
    <property type="entry name" value="zf-C2H2_AcuF"/>
    <property type="match status" value="1"/>
</dbReference>
<dbReference type="PANTHER" id="PTHR35391:SF3">
    <property type="entry name" value="FINGER DOMAIN PROTEIN, PUTATIVE (AFU_ORTHOLOGUE AFUA_8G04300)-RELATED"/>
    <property type="match status" value="1"/>
</dbReference>
<feature type="region of interest" description="Disordered" evidence="1">
    <location>
        <begin position="324"/>
        <end position="409"/>
    </location>
</feature>
<feature type="region of interest" description="Disordered" evidence="1">
    <location>
        <begin position="773"/>
        <end position="809"/>
    </location>
</feature>
<feature type="compositionally biased region" description="Acidic residues" evidence="1">
    <location>
        <begin position="504"/>
        <end position="514"/>
    </location>
</feature>
<evidence type="ECO:0000259" key="2">
    <source>
        <dbReference type="PROSITE" id="PS00028"/>
    </source>
</evidence>
<dbReference type="InterPro" id="IPR013087">
    <property type="entry name" value="Znf_C2H2_type"/>
</dbReference>
<gene>
    <name evidence="3" type="ORF">GP486_007197</name>
</gene>
<feature type="compositionally biased region" description="Polar residues" evidence="1">
    <location>
        <begin position="70"/>
        <end position="81"/>
    </location>
</feature>
<accession>A0A9P8IG78</accession>
<feature type="compositionally biased region" description="Low complexity" evidence="1">
    <location>
        <begin position="1365"/>
        <end position="1377"/>
    </location>
</feature>
<feature type="region of interest" description="Disordered" evidence="1">
    <location>
        <begin position="70"/>
        <end position="95"/>
    </location>
</feature>
<feature type="region of interest" description="Disordered" evidence="1">
    <location>
        <begin position="637"/>
        <end position="709"/>
    </location>
</feature>
<feature type="domain" description="C2H2-type" evidence="2">
    <location>
        <begin position="1016"/>
        <end position="1039"/>
    </location>
</feature>
<feature type="region of interest" description="Disordered" evidence="1">
    <location>
        <begin position="125"/>
        <end position="146"/>
    </location>
</feature>
<feature type="region of interest" description="Disordered" evidence="1">
    <location>
        <begin position="213"/>
        <end position="276"/>
    </location>
</feature>
<reference evidence="3" key="1">
    <citation type="submission" date="2021-03" db="EMBL/GenBank/DDBJ databases">
        <title>Comparative genomics and phylogenomic investigation of the class Geoglossomycetes provide insights into ecological specialization and systematics.</title>
        <authorList>
            <person name="Melie T."/>
            <person name="Pirro S."/>
            <person name="Miller A.N."/>
            <person name="Quandt A."/>
        </authorList>
    </citation>
    <scope>NUCLEOTIDE SEQUENCE</scope>
    <source>
        <strain evidence="3">CAQ_001_2017</strain>
    </source>
</reference>
<feature type="region of interest" description="Disordered" evidence="1">
    <location>
        <begin position="1337"/>
        <end position="1383"/>
    </location>
</feature>
<feature type="compositionally biased region" description="Basic and acidic residues" evidence="1">
    <location>
        <begin position="638"/>
        <end position="651"/>
    </location>
</feature>
<feature type="compositionally biased region" description="Basic residues" evidence="1">
    <location>
        <begin position="460"/>
        <end position="472"/>
    </location>
</feature>
<feature type="compositionally biased region" description="Polar residues" evidence="1">
    <location>
        <begin position="523"/>
        <end position="535"/>
    </location>
</feature>
<keyword evidence="4" id="KW-1185">Reference proteome</keyword>
<evidence type="ECO:0000313" key="3">
    <source>
        <dbReference type="EMBL" id="KAH0551585.1"/>
    </source>
</evidence>
<dbReference type="EMBL" id="JAGHQM010001906">
    <property type="protein sequence ID" value="KAH0551585.1"/>
    <property type="molecule type" value="Genomic_DNA"/>
</dbReference>
<feature type="region of interest" description="Disordered" evidence="1">
    <location>
        <begin position="444"/>
        <end position="535"/>
    </location>
</feature>
<dbReference type="PROSITE" id="PS00028">
    <property type="entry name" value="ZINC_FINGER_C2H2_1"/>
    <property type="match status" value="1"/>
</dbReference>
<feature type="compositionally biased region" description="Low complexity" evidence="1">
    <location>
        <begin position="129"/>
        <end position="146"/>
    </location>
</feature>
<feature type="region of interest" description="Disordered" evidence="1">
    <location>
        <begin position="158"/>
        <end position="182"/>
    </location>
</feature>
<evidence type="ECO:0000313" key="4">
    <source>
        <dbReference type="Proteomes" id="UP000750711"/>
    </source>
</evidence>
<dbReference type="SMART" id="SM00355">
    <property type="entry name" value="ZnF_C2H2"/>
    <property type="match status" value="3"/>
</dbReference>
<name>A0A9P8IG78_9PEZI</name>
<dbReference type="Proteomes" id="UP000750711">
    <property type="component" value="Unassembled WGS sequence"/>
</dbReference>
<organism evidence="3 4">
    <name type="scientific">Trichoglossum hirsutum</name>
    <dbReference type="NCBI Taxonomy" id="265104"/>
    <lineage>
        <taxon>Eukaryota</taxon>
        <taxon>Fungi</taxon>
        <taxon>Dikarya</taxon>
        <taxon>Ascomycota</taxon>
        <taxon>Pezizomycotina</taxon>
        <taxon>Geoglossomycetes</taxon>
        <taxon>Geoglossales</taxon>
        <taxon>Geoglossaceae</taxon>
        <taxon>Trichoglossum</taxon>
    </lineage>
</organism>
<evidence type="ECO:0000256" key="1">
    <source>
        <dbReference type="SAM" id="MobiDB-lite"/>
    </source>
</evidence>
<feature type="compositionally biased region" description="Basic and acidic residues" evidence="1">
    <location>
        <begin position="674"/>
        <end position="689"/>
    </location>
</feature>
<dbReference type="InterPro" id="IPR058925">
    <property type="entry name" value="zf-C2H2_AcuF"/>
</dbReference>
<dbReference type="PANTHER" id="PTHR35391">
    <property type="entry name" value="C2H2-TYPE DOMAIN-CONTAINING PROTEIN-RELATED"/>
    <property type="match status" value="1"/>
</dbReference>
<sequence>MTFPHSSSANANGYRHHLSPSPVAAAPPFLDDLYDGNGTEYAGHISHPPSDSGFPLVADQRLRDTISAPTNRTMSAHNGSNGDRHHPGNSSPSTYISLGQGLNPNQPQIYYLAGGAHTSNISPGHYMQSTPAASSRHSHSPASVSVYNKTTPSTVAVGETGEGYPDISKHTTPSFDDDLLGDDVDLSPAMDDAEFQEPRGDTDIEVQMFRTEIFTSESSPPRPKDSSKLNGSPYLSGPLNMRTPSPPPRDETLSRLSAGPSPFTSVMSTPNKGKPRTVLQIPIGELAFPGGHNNSDGGAEGLSQPIVDAMSASAHQRSPVVKVEHFSGDDSFPAGPTQRRGLGKRSRTTDPSHLAPQHDEPESSEDEMVDDSSHPRPGSAQGLSTARATDGSWLPSAKTGQTGLNPEMREQLKDTLVPNLKDQEMNRQIAERNQEVVNWLHRSQSTSGVVGMPPSPSARGLRRSKPGRRRARSMGDFPGSHADLLVVPTDDEGAIPGPGVLINEDSEDDGEDYSSEVVDHEGSSTLDTSPPASVRTNDALEETQRELSMATIADPEEPLPHQFCRARPWRDTPPFRLAGQPDSRCQPLNSNAAMMLFNQVADNYDSASRVATWGTRRRLSETDADFQGPRALLKRLSFGKDKDKDKKKSDQRGNFLDMDVKKFIPRRSGSNSRRRPDKEQTHKRLEHTDSAVGGTASVPPARSSSFGKPKLNTGGAMAAMTSQIAAIGGGAGSMSATAIAPVGTWAHAKQFVKRNRSRSDSGRKSSLSILMTQYGGPPVPTLASPPPRTENAKIFSSLDNRDEDDDEAEDELIDDKGITMDLKIRQDPITPTFAGFQAHVRQLNPRLSPPLVDRISHEQVRRYKKLIEFGTKHSNAVKNEKCGSGAFCFALGGEAKILPPRPSGRDSEGAYIGFQISASHSEEESGLGEGAVAAAQFPAGVPLPPVKRLPAEFECPLCFKVKKFQKPSDWTKHVHEDVQPFTCTFPNCSEPKSFKRKADWVRHENERHRQLEWWTCNLPDCSHTCYRKDNFVQHLVREHKKPEPKVKATKAAMKVNTAGKGRGNIGPGGTTSRWQAENGMVDADPHQEEINKVWQLVEDCHYDTDKQPREEPCRFCGNICSSWKKLTVHLARHMEQISLPVLSLVDQKKVMAGGPTVSSGEQQEPIQDTAPIVPHSWGGTPVVVPFAGRGSVSPLGLPDPSFPPFEGQSPYYAANSGAPVSNVSNYIPQGPSHYAGQSPVPDPMVTTYADHASNGFAATTLPHYQEVHGRQQFSPSEGAYTNLSPNHSYAGYEHISGQTLGLPVGGYSSPDIPVSYGGQGQNIYSPTIEQDHPYAQMAPDYDDTRIGGLSFIPAESEPSPTYIHQQQQQQQQQQPPQNFYKHQ</sequence>
<feature type="compositionally biased region" description="Pro residues" evidence="1">
    <location>
        <begin position="777"/>
        <end position="788"/>
    </location>
</feature>
<feature type="compositionally biased region" description="Polar residues" evidence="1">
    <location>
        <begin position="262"/>
        <end position="271"/>
    </location>
</feature>
<comment type="caution">
    <text evidence="3">The sequence shown here is derived from an EMBL/GenBank/DDBJ whole genome shotgun (WGS) entry which is preliminary data.</text>
</comment>
<proteinExistence type="predicted"/>
<protein>
    <recommendedName>
        <fullName evidence="2">C2H2-type domain-containing protein</fullName>
    </recommendedName>
</protein>